<evidence type="ECO:0000256" key="6">
    <source>
        <dbReference type="RuleBase" id="RU003983"/>
    </source>
</evidence>
<proteinExistence type="inferred from homology"/>
<evidence type="ECO:0000256" key="3">
    <source>
        <dbReference type="ARBA" id="ARBA00022801"/>
    </source>
</evidence>
<dbReference type="PANTHER" id="PTHR22726">
    <property type="entry name" value="METALLOENDOPEPTIDASE OMA1"/>
    <property type="match status" value="1"/>
</dbReference>
<dbReference type="RefSeq" id="WP_208345135.1">
    <property type="nucleotide sequence ID" value="NZ_CAWQFN010000596.1"/>
</dbReference>
<dbReference type="Gene3D" id="3.30.2010.10">
    <property type="entry name" value="Metalloproteases ('zincins'), catalytic domain"/>
    <property type="match status" value="1"/>
</dbReference>
<keyword evidence="4 6" id="KW-0862">Zinc</keyword>
<dbReference type="Pfam" id="PF01435">
    <property type="entry name" value="Peptidase_M48"/>
    <property type="match status" value="1"/>
</dbReference>
<keyword evidence="3 6" id="KW-0378">Hydrolase</keyword>
<dbReference type="AlphaFoldDB" id="A0AAP5I336"/>
<keyword evidence="2" id="KW-0479">Metal-binding</keyword>
<organism evidence="8 9">
    <name type="scientific">Aetokthonos hydrillicola Thurmond2011</name>
    <dbReference type="NCBI Taxonomy" id="2712845"/>
    <lineage>
        <taxon>Bacteria</taxon>
        <taxon>Bacillati</taxon>
        <taxon>Cyanobacteriota</taxon>
        <taxon>Cyanophyceae</taxon>
        <taxon>Nostocales</taxon>
        <taxon>Hapalosiphonaceae</taxon>
        <taxon>Aetokthonos</taxon>
    </lineage>
</organism>
<dbReference type="Proteomes" id="UP000667802">
    <property type="component" value="Unassembled WGS sequence"/>
</dbReference>
<comment type="caution">
    <text evidence="8">The sequence shown here is derived from an EMBL/GenBank/DDBJ whole genome shotgun (WGS) entry which is preliminary data.</text>
</comment>
<dbReference type="GO" id="GO:0051603">
    <property type="term" value="P:proteolysis involved in protein catabolic process"/>
    <property type="evidence" value="ECO:0007669"/>
    <property type="project" value="TreeGrafter"/>
</dbReference>
<evidence type="ECO:0000259" key="7">
    <source>
        <dbReference type="Pfam" id="PF01435"/>
    </source>
</evidence>
<dbReference type="GO" id="GO:0016020">
    <property type="term" value="C:membrane"/>
    <property type="evidence" value="ECO:0007669"/>
    <property type="project" value="TreeGrafter"/>
</dbReference>
<name>A0AAP5I336_9CYAN</name>
<evidence type="ECO:0000256" key="2">
    <source>
        <dbReference type="ARBA" id="ARBA00022723"/>
    </source>
</evidence>
<dbReference type="GO" id="GO:0004222">
    <property type="term" value="F:metalloendopeptidase activity"/>
    <property type="evidence" value="ECO:0007669"/>
    <property type="project" value="InterPro"/>
</dbReference>
<dbReference type="GO" id="GO:0046872">
    <property type="term" value="F:metal ion binding"/>
    <property type="evidence" value="ECO:0007669"/>
    <property type="project" value="UniProtKB-KW"/>
</dbReference>
<reference evidence="9" key="1">
    <citation type="journal article" date="2021" name="Science">
        <title>Hunting the eagle killer: A cyanobacterial neurotoxin causes vacuolar myelinopathy.</title>
        <authorList>
            <person name="Breinlinger S."/>
            <person name="Phillips T.J."/>
            <person name="Haram B.N."/>
            <person name="Mares J."/>
            <person name="Martinez Yerena J.A."/>
            <person name="Hrouzek P."/>
            <person name="Sobotka R."/>
            <person name="Henderson W.M."/>
            <person name="Schmieder P."/>
            <person name="Williams S.M."/>
            <person name="Lauderdale J.D."/>
            <person name="Wilde H.D."/>
            <person name="Gerrin W."/>
            <person name="Kust A."/>
            <person name="Washington J.W."/>
            <person name="Wagner C."/>
            <person name="Geier B."/>
            <person name="Liebeke M."/>
            <person name="Enke H."/>
            <person name="Niedermeyer T.H.J."/>
            <person name="Wilde S.B."/>
        </authorList>
    </citation>
    <scope>NUCLEOTIDE SEQUENCE [LARGE SCALE GENOMIC DNA]</scope>
    <source>
        <strain evidence="9">Thurmond2011</strain>
    </source>
</reference>
<keyword evidence="1 6" id="KW-0645">Protease</keyword>
<keyword evidence="5 6" id="KW-0482">Metalloprotease</keyword>
<protein>
    <submittedName>
        <fullName evidence="8">M48 family metallopeptidase</fullName>
    </submittedName>
</protein>
<evidence type="ECO:0000313" key="8">
    <source>
        <dbReference type="EMBL" id="MDR9894218.1"/>
    </source>
</evidence>
<dbReference type="EMBL" id="JAALHA020000002">
    <property type="protein sequence ID" value="MDR9894218.1"/>
    <property type="molecule type" value="Genomic_DNA"/>
</dbReference>
<gene>
    <name evidence="8" type="ORF">G7B40_006475</name>
</gene>
<sequence length="253" mass="27284">MGKPLSLLLAFLIGFGTTVGLGLSTLTPANAIPWGNLLLNGAQVLQLSNLSTQQKVQLGDQIHQKVLSTYKLDTDPQTNAYVRRVGQRVAAASSCSKYPFHFYVVEDRSINAFSTTGGYVYANTGLLKVADNEDQLAAVMGHEIGHICNNDLINKMKKSGLAQSLAAAAGLDQSTVASFAYKLAFELPNSRQDEYKADAQGLKYIERAGYNPNAMPQFLSKLLNHSSPPSFLSDHPGAKERIAVLQKKIAAGQ</sequence>
<evidence type="ECO:0000256" key="1">
    <source>
        <dbReference type="ARBA" id="ARBA00022670"/>
    </source>
</evidence>
<feature type="domain" description="Peptidase M48" evidence="7">
    <location>
        <begin position="76"/>
        <end position="247"/>
    </location>
</feature>
<keyword evidence="9" id="KW-1185">Reference proteome</keyword>
<dbReference type="CDD" id="cd07333">
    <property type="entry name" value="M48C_bepA_like"/>
    <property type="match status" value="1"/>
</dbReference>
<evidence type="ECO:0000256" key="5">
    <source>
        <dbReference type="ARBA" id="ARBA00023049"/>
    </source>
</evidence>
<evidence type="ECO:0000313" key="9">
    <source>
        <dbReference type="Proteomes" id="UP000667802"/>
    </source>
</evidence>
<evidence type="ECO:0000256" key="4">
    <source>
        <dbReference type="ARBA" id="ARBA00022833"/>
    </source>
</evidence>
<comment type="cofactor">
    <cofactor evidence="6">
        <name>Zn(2+)</name>
        <dbReference type="ChEBI" id="CHEBI:29105"/>
    </cofactor>
    <text evidence="6">Binds 1 zinc ion per subunit.</text>
</comment>
<dbReference type="InterPro" id="IPR051156">
    <property type="entry name" value="Mito/Outer_Membr_Metalloprot"/>
</dbReference>
<comment type="similarity">
    <text evidence="6">Belongs to the peptidase M48 family.</text>
</comment>
<dbReference type="PANTHER" id="PTHR22726:SF1">
    <property type="entry name" value="METALLOENDOPEPTIDASE OMA1, MITOCHONDRIAL"/>
    <property type="match status" value="1"/>
</dbReference>
<accession>A0AAP5I336</accession>
<dbReference type="InterPro" id="IPR001915">
    <property type="entry name" value="Peptidase_M48"/>
</dbReference>